<evidence type="ECO:0000313" key="3">
    <source>
        <dbReference type="Proteomes" id="UP001165121"/>
    </source>
</evidence>
<feature type="signal peptide" evidence="1">
    <location>
        <begin position="1"/>
        <end position="22"/>
    </location>
</feature>
<proteinExistence type="predicted"/>
<name>A0A9W6YAB1_9STRA</name>
<comment type="caution">
    <text evidence="2">The sequence shown here is derived from an EMBL/GenBank/DDBJ whole genome shotgun (WGS) entry which is preliminary data.</text>
</comment>
<gene>
    <name evidence="2" type="ORF">Pfra01_002482400</name>
</gene>
<keyword evidence="1" id="KW-0732">Signal</keyword>
<evidence type="ECO:0000313" key="2">
    <source>
        <dbReference type="EMBL" id="GMF57910.1"/>
    </source>
</evidence>
<dbReference type="AlphaFoldDB" id="A0A9W6YAB1"/>
<dbReference type="Proteomes" id="UP001165121">
    <property type="component" value="Unassembled WGS sequence"/>
</dbReference>
<evidence type="ECO:0000256" key="1">
    <source>
        <dbReference type="SAM" id="SignalP"/>
    </source>
</evidence>
<dbReference type="EMBL" id="BSXT01004446">
    <property type="protein sequence ID" value="GMF57910.1"/>
    <property type="molecule type" value="Genomic_DNA"/>
</dbReference>
<feature type="chain" id="PRO_5040757997" evidence="1">
    <location>
        <begin position="23"/>
        <end position="87"/>
    </location>
</feature>
<accession>A0A9W6YAB1</accession>
<organism evidence="2 3">
    <name type="scientific">Phytophthora fragariaefolia</name>
    <dbReference type="NCBI Taxonomy" id="1490495"/>
    <lineage>
        <taxon>Eukaryota</taxon>
        <taxon>Sar</taxon>
        <taxon>Stramenopiles</taxon>
        <taxon>Oomycota</taxon>
        <taxon>Peronosporomycetes</taxon>
        <taxon>Peronosporales</taxon>
        <taxon>Peronosporaceae</taxon>
        <taxon>Phytophthora</taxon>
    </lineage>
</organism>
<sequence length="87" mass="8516">MRVFRFAVVAAIAAIAIDTAVCEPEASSKTAEEVSDNAQDVILGASSKTGSVAAGAANSTSGSNSAPSAVITGIATTAISMTAAWLL</sequence>
<keyword evidence="3" id="KW-1185">Reference proteome</keyword>
<protein>
    <submittedName>
        <fullName evidence="2">Unnamed protein product</fullName>
    </submittedName>
</protein>
<reference evidence="2" key="1">
    <citation type="submission" date="2023-04" db="EMBL/GenBank/DDBJ databases">
        <title>Phytophthora fragariaefolia NBRC 109709.</title>
        <authorList>
            <person name="Ichikawa N."/>
            <person name="Sato H."/>
            <person name="Tonouchi N."/>
        </authorList>
    </citation>
    <scope>NUCLEOTIDE SEQUENCE</scope>
    <source>
        <strain evidence="2">NBRC 109709</strain>
    </source>
</reference>